<evidence type="ECO:0000256" key="12">
    <source>
        <dbReference type="ARBA" id="ARBA00062862"/>
    </source>
</evidence>
<evidence type="ECO:0000259" key="17">
    <source>
        <dbReference type="PROSITE" id="PS50041"/>
    </source>
</evidence>
<dbReference type="PANTHER" id="PTHR47647:SF2">
    <property type="entry name" value="C-TYPE LECTIN DOMAIN FAMILY 12 MEMBER A"/>
    <property type="match status" value="1"/>
</dbReference>
<dbReference type="GO" id="GO:2001199">
    <property type="term" value="P:negative regulation of dendritic cell differentiation"/>
    <property type="evidence" value="ECO:0007669"/>
    <property type="project" value="UniProtKB-ARBA"/>
</dbReference>
<comment type="subcellular location">
    <subcellularLocation>
        <location evidence="1">Cell membrane</location>
        <topology evidence="1">Single-pass type II membrane protein</topology>
    </subcellularLocation>
</comment>
<keyword evidence="2" id="KW-1003">Cell membrane</keyword>
<dbReference type="InterPro" id="IPR016186">
    <property type="entry name" value="C-type_lectin-like/link_sf"/>
</dbReference>
<feature type="transmembrane region" description="Helical" evidence="16">
    <location>
        <begin position="62"/>
        <end position="88"/>
    </location>
</feature>
<dbReference type="GO" id="GO:0004888">
    <property type="term" value="F:transmembrane signaling receptor activity"/>
    <property type="evidence" value="ECO:0007669"/>
    <property type="project" value="UniProtKB-ARBA"/>
</dbReference>
<keyword evidence="10" id="KW-0675">Receptor</keyword>
<dbReference type="GO" id="GO:0030246">
    <property type="term" value="F:carbohydrate binding"/>
    <property type="evidence" value="ECO:0007669"/>
    <property type="project" value="UniProtKB-KW"/>
</dbReference>
<dbReference type="AlphaFoldDB" id="A0A2J8RGS2"/>
<dbReference type="FunFam" id="3.10.100.10:FF:000245">
    <property type="match status" value="1"/>
</dbReference>
<gene>
    <name evidence="18" type="ORF">CR201_G0051069</name>
</gene>
<keyword evidence="11" id="KW-0325">Glycoprotein</keyword>
<keyword evidence="8 16" id="KW-0472">Membrane</keyword>
<comment type="caution">
    <text evidence="18">The sequence shown here is derived from an EMBL/GenBank/DDBJ whole genome shotgun (WGS) entry which is preliminary data.</text>
</comment>
<dbReference type="CDD" id="cd03593">
    <property type="entry name" value="CLECT_NK_receptors_like"/>
    <property type="match status" value="1"/>
</dbReference>
<evidence type="ECO:0000256" key="13">
    <source>
        <dbReference type="ARBA" id="ARBA00067133"/>
    </source>
</evidence>
<evidence type="ECO:0000256" key="2">
    <source>
        <dbReference type="ARBA" id="ARBA00022475"/>
    </source>
</evidence>
<accession>A0A2J8RGS2</accession>
<evidence type="ECO:0000256" key="9">
    <source>
        <dbReference type="ARBA" id="ARBA00023157"/>
    </source>
</evidence>
<evidence type="ECO:0000313" key="18">
    <source>
        <dbReference type="EMBL" id="PNJ07705.1"/>
    </source>
</evidence>
<evidence type="ECO:0000256" key="7">
    <source>
        <dbReference type="ARBA" id="ARBA00022989"/>
    </source>
</evidence>
<dbReference type="SUPFAM" id="SSF56436">
    <property type="entry name" value="C-type lectin-like"/>
    <property type="match status" value="1"/>
</dbReference>
<keyword evidence="3" id="KW-0597">Phosphoprotein</keyword>
<dbReference type="InterPro" id="IPR016187">
    <property type="entry name" value="CTDL_fold"/>
</dbReference>
<dbReference type="GO" id="GO:1902564">
    <property type="term" value="P:negative regulation of neutrophil activation"/>
    <property type="evidence" value="ECO:0007669"/>
    <property type="project" value="UniProtKB-ARBA"/>
</dbReference>
<dbReference type="GO" id="GO:0005886">
    <property type="term" value="C:plasma membrane"/>
    <property type="evidence" value="ECO:0007669"/>
    <property type="project" value="UniProtKB-SubCell"/>
</dbReference>
<evidence type="ECO:0000256" key="6">
    <source>
        <dbReference type="ARBA" id="ARBA00022968"/>
    </source>
</evidence>
<evidence type="ECO:0000256" key="5">
    <source>
        <dbReference type="ARBA" id="ARBA00022734"/>
    </source>
</evidence>
<dbReference type="STRING" id="9601.ENSPPYP00000004861"/>
<evidence type="ECO:0000256" key="1">
    <source>
        <dbReference type="ARBA" id="ARBA00004401"/>
    </source>
</evidence>
<reference evidence="18" key="1">
    <citation type="submission" date="2017-12" db="EMBL/GenBank/DDBJ databases">
        <title>High-resolution comparative analysis of great ape genomes.</title>
        <authorList>
            <person name="Pollen A."/>
            <person name="Hastie A."/>
            <person name="Hormozdiari F."/>
            <person name="Dougherty M."/>
            <person name="Liu R."/>
            <person name="Chaisson M."/>
            <person name="Hoppe E."/>
            <person name="Hill C."/>
            <person name="Pang A."/>
            <person name="Hillier L."/>
            <person name="Baker C."/>
            <person name="Armstrong J."/>
            <person name="Shendure J."/>
            <person name="Paten B."/>
            <person name="Wilson R."/>
            <person name="Chao H."/>
            <person name="Schneider V."/>
            <person name="Ventura M."/>
            <person name="Kronenberg Z."/>
            <person name="Murali S."/>
            <person name="Gordon D."/>
            <person name="Cantsilieris S."/>
            <person name="Munson K."/>
            <person name="Nelson B."/>
            <person name="Raja A."/>
            <person name="Underwood J."/>
            <person name="Diekhans M."/>
            <person name="Fiddes I."/>
            <person name="Haussler D."/>
            <person name="Eichler E."/>
        </authorList>
    </citation>
    <scope>NUCLEOTIDE SEQUENCE [LARGE SCALE GENOMIC DNA]</scope>
    <source>
        <strain evidence="18">Susie</strain>
    </source>
</reference>
<evidence type="ECO:0000256" key="3">
    <source>
        <dbReference type="ARBA" id="ARBA00022553"/>
    </source>
</evidence>
<evidence type="ECO:0000256" key="10">
    <source>
        <dbReference type="ARBA" id="ARBA00023170"/>
    </source>
</evidence>
<evidence type="ECO:0000256" key="15">
    <source>
        <dbReference type="ARBA" id="ARBA00082111"/>
    </source>
</evidence>
<dbReference type="InterPro" id="IPR001304">
    <property type="entry name" value="C-type_lectin-like"/>
</dbReference>
<name>A0A2J8RGS2_PONAB</name>
<sequence length="285" mass="33318">EEQPLKFDICIWIDFFTYSSMSEEITYADLKFQNSNEMEKIEEIGKFGEKAPPSRSRVWRPAALFLTLLCLLMLIGLGVLASMFHITLKIEMKKMNKLQNINEELQRNFSLQLMSNMNSSNKIRNLSTTLQTIATKLCRELYSKEQEHKCKPCPGRWIWHKDSCYFLSDDVQTWQESKMACAAQNASLLKINNKNALEFIKSQSRSRDYWLGLSPENGYTPDMRVDNIINSSAWVIRNAPNLNNLHCGYINRLYVYYSYCTYEKRMICEKMANPVQLGFIHFMEA</sequence>
<protein>
    <recommendedName>
        <fullName evidence="13">C-type lectin domain family 12 member A</fullName>
    </recommendedName>
    <alternativeName>
        <fullName evidence="14">Killer cell C-type lectin-like receptor L1</fullName>
    </alternativeName>
    <alternativeName>
        <fullName evidence="15">Myeloid inhibitory C-type lectin-like receptor</fullName>
    </alternativeName>
</protein>
<dbReference type="EMBL" id="NDHI03003696">
    <property type="protein sequence ID" value="PNJ07705.1"/>
    <property type="molecule type" value="Genomic_DNA"/>
</dbReference>
<keyword evidence="6" id="KW-0735">Signal-anchor</keyword>
<evidence type="ECO:0000256" key="16">
    <source>
        <dbReference type="SAM" id="Phobius"/>
    </source>
</evidence>
<dbReference type="GO" id="GO:0038187">
    <property type="term" value="F:pattern recognition receptor activity"/>
    <property type="evidence" value="ECO:0007669"/>
    <property type="project" value="UniProtKB-ARBA"/>
</dbReference>
<feature type="non-terminal residue" evidence="18">
    <location>
        <position position="1"/>
    </location>
</feature>
<proteinExistence type="predicted"/>
<dbReference type="InterPro" id="IPR042916">
    <property type="entry name" value="CLEC12A/B"/>
</dbReference>
<feature type="domain" description="C-type lectin" evidence="17">
    <location>
        <begin position="160"/>
        <end position="269"/>
    </location>
</feature>
<evidence type="ECO:0000256" key="4">
    <source>
        <dbReference type="ARBA" id="ARBA00022692"/>
    </source>
</evidence>
<dbReference type="SMART" id="SM00034">
    <property type="entry name" value="CLECT"/>
    <property type="match status" value="1"/>
</dbReference>
<keyword evidence="7 16" id="KW-1133">Transmembrane helix</keyword>
<evidence type="ECO:0000256" key="8">
    <source>
        <dbReference type="ARBA" id="ARBA00023136"/>
    </source>
</evidence>
<comment type="subunit">
    <text evidence="12">Homodimer; disulfide-linked. Interacts (when the ITIM motif is phosphorylated) with PTPN6 and PTPN11.</text>
</comment>
<dbReference type="InterPro" id="IPR033992">
    <property type="entry name" value="NKR-like_CTLD"/>
</dbReference>
<dbReference type="Pfam" id="PF00059">
    <property type="entry name" value="Lectin_C"/>
    <property type="match status" value="1"/>
</dbReference>
<dbReference type="PANTHER" id="PTHR47647">
    <property type="entry name" value="C-TYPE LECTIN DOMAIN FAMILY 12 MEMBER B"/>
    <property type="match status" value="1"/>
</dbReference>
<evidence type="ECO:0000256" key="14">
    <source>
        <dbReference type="ARBA" id="ARBA00075347"/>
    </source>
</evidence>
<keyword evidence="4 16" id="KW-0812">Transmembrane</keyword>
<keyword evidence="5" id="KW-0430">Lectin</keyword>
<dbReference type="PROSITE" id="PS50041">
    <property type="entry name" value="C_TYPE_LECTIN_2"/>
    <property type="match status" value="1"/>
</dbReference>
<evidence type="ECO:0000256" key="11">
    <source>
        <dbReference type="ARBA" id="ARBA00023180"/>
    </source>
</evidence>
<dbReference type="Gene3D" id="3.10.100.10">
    <property type="entry name" value="Mannose-Binding Protein A, subunit A"/>
    <property type="match status" value="1"/>
</dbReference>
<dbReference type="GO" id="GO:0030545">
    <property type="term" value="F:signaling receptor regulator activity"/>
    <property type="evidence" value="ECO:0007669"/>
    <property type="project" value="InterPro"/>
</dbReference>
<dbReference type="GO" id="GO:0032815">
    <property type="term" value="P:negative regulation of natural killer cell activation"/>
    <property type="evidence" value="ECO:0007669"/>
    <property type="project" value="UniProtKB-ARBA"/>
</dbReference>
<organism evidence="18">
    <name type="scientific">Pongo abelii</name>
    <name type="common">Sumatran orangutan</name>
    <name type="synonym">Pongo pygmaeus abelii</name>
    <dbReference type="NCBI Taxonomy" id="9601"/>
    <lineage>
        <taxon>Eukaryota</taxon>
        <taxon>Metazoa</taxon>
        <taxon>Chordata</taxon>
        <taxon>Craniata</taxon>
        <taxon>Vertebrata</taxon>
        <taxon>Euteleostomi</taxon>
        <taxon>Mammalia</taxon>
        <taxon>Eutheria</taxon>
        <taxon>Euarchontoglires</taxon>
        <taxon>Primates</taxon>
        <taxon>Haplorrhini</taxon>
        <taxon>Catarrhini</taxon>
        <taxon>Hominidae</taxon>
        <taxon>Pongo</taxon>
    </lineage>
</organism>
<keyword evidence="9" id="KW-1015">Disulfide bond</keyword>